<gene>
    <name evidence="3" type="primary">spoIID</name>
    <name evidence="3" type="ORF">R6U77_02070</name>
</gene>
<accession>A0ABZ0RYE4</accession>
<name>A0ABZ0RYE4_9BACI</name>
<evidence type="ECO:0000256" key="1">
    <source>
        <dbReference type="SAM" id="Phobius"/>
    </source>
</evidence>
<evidence type="ECO:0000313" key="4">
    <source>
        <dbReference type="Proteomes" id="UP001322664"/>
    </source>
</evidence>
<keyword evidence="4" id="KW-1185">Reference proteome</keyword>
<organism evidence="3 4">
    <name type="scientific">Lysinibacillus louembei</name>
    <dbReference type="NCBI Taxonomy" id="1470088"/>
    <lineage>
        <taxon>Bacteria</taxon>
        <taxon>Bacillati</taxon>
        <taxon>Bacillota</taxon>
        <taxon>Bacilli</taxon>
        <taxon>Bacillales</taxon>
        <taxon>Bacillaceae</taxon>
        <taxon>Lysinibacillus</taxon>
    </lineage>
</organism>
<dbReference type="RefSeq" id="WP_319837239.1">
    <property type="nucleotide sequence ID" value="NZ_CP137624.1"/>
</dbReference>
<keyword evidence="1" id="KW-0812">Transmembrane</keyword>
<dbReference type="NCBIfam" id="TIGR02870">
    <property type="entry name" value="spore_II_D"/>
    <property type="match status" value="1"/>
</dbReference>
<dbReference type="Proteomes" id="UP001322664">
    <property type="component" value="Chromosome"/>
</dbReference>
<dbReference type="InterPro" id="IPR013693">
    <property type="entry name" value="SpoIID/LytB_N"/>
</dbReference>
<proteinExistence type="predicted"/>
<protein>
    <submittedName>
        <fullName evidence="3">Stage II sporulation protein D</fullName>
    </submittedName>
</protein>
<dbReference type="NCBIfam" id="TIGR02669">
    <property type="entry name" value="SpoIID_LytB"/>
    <property type="match status" value="1"/>
</dbReference>
<feature type="domain" description="Sporulation stage II protein D amidase enhancer LytB N-terminal" evidence="2">
    <location>
        <begin position="42"/>
        <end position="135"/>
    </location>
</feature>
<dbReference type="PANTHER" id="PTHR30032:SF4">
    <property type="entry name" value="AMIDASE ENHANCER"/>
    <property type="match status" value="1"/>
</dbReference>
<evidence type="ECO:0000259" key="2">
    <source>
        <dbReference type="Pfam" id="PF08486"/>
    </source>
</evidence>
<sequence>MKKNLLLIIIVICMLFTVPLLYYKKPKPVAEPCEILITIEGVAKSIPLEHYLIGVVAAEMPASFHPAALQAQAIAARTYVIRNTDYGKKAIKPTTAHQVFIDEKARQQKWLTAFAQYESKITEAVKTTTGQIILYKEEPISAMFHASSNGVTESAENYGGQDIPYLQSVASPEENSETVKMTVNELNAKLQTNWTQEDFLNLQLERNSSGRVQTVKGKKNFSGREFRELLQLRSTDFMMMEEGNDIVIATKGYGHGVGMSQYGANELANNDATAQQILTHYYPQTTIGNVCTKK</sequence>
<dbReference type="InterPro" id="IPR014225">
    <property type="entry name" value="Spore_II_D_firmicutes"/>
</dbReference>
<keyword evidence="1" id="KW-1133">Transmembrane helix</keyword>
<keyword evidence="1" id="KW-0472">Membrane</keyword>
<feature type="transmembrane region" description="Helical" evidence="1">
    <location>
        <begin position="5"/>
        <end position="23"/>
    </location>
</feature>
<dbReference type="PANTHER" id="PTHR30032">
    <property type="entry name" value="N-ACETYLMURAMOYL-L-ALANINE AMIDASE-RELATED"/>
    <property type="match status" value="1"/>
</dbReference>
<dbReference type="Pfam" id="PF08486">
    <property type="entry name" value="SpoIID"/>
    <property type="match status" value="1"/>
</dbReference>
<dbReference type="InterPro" id="IPR013486">
    <property type="entry name" value="SpoIID/LytB"/>
</dbReference>
<reference evidence="3 4" key="1">
    <citation type="submission" date="2023-09" db="EMBL/GenBank/DDBJ databases">
        <authorList>
            <person name="Page C.A."/>
            <person name="Perez-Diaz I.M."/>
        </authorList>
    </citation>
    <scope>NUCLEOTIDE SEQUENCE [LARGE SCALE GENOMIC DNA]</scope>
    <source>
        <strain evidence="3 4">Ll15</strain>
    </source>
</reference>
<dbReference type="EMBL" id="CP137624">
    <property type="protein sequence ID" value="WPK12505.1"/>
    <property type="molecule type" value="Genomic_DNA"/>
</dbReference>
<evidence type="ECO:0000313" key="3">
    <source>
        <dbReference type="EMBL" id="WPK12505.1"/>
    </source>
</evidence>
<dbReference type="InterPro" id="IPR051922">
    <property type="entry name" value="Bact_Sporulation_Assoc"/>
</dbReference>